<reference evidence="1" key="2">
    <citation type="submission" date="2025-08" db="UniProtKB">
        <authorList>
            <consortium name="Ensembl"/>
        </authorList>
    </citation>
    <scope>IDENTIFICATION</scope>
</reference>
<dbReference type="Ensembl" id="ENSAPLT00020015293.1">
    <property type="protein sequence ID" value="ENSAPLP00020014190.1"/>
    <property type="gene ID" value="ENSAPLG00020010346.1"/>
</dbReference>
<evidence type="ECO:0000313" key="1">
    <source>
        <dbReference type="Ensembl" id="ENSAPLP00020014190.1"/>
    </source>
</evidence>
<accession>A0A8B9T1K5</accession>
<sequence length="127" mass="14296">RARRGISISVWSQCTPAQLQDRTHFITLLHVILSITFSIMKMIQHGTRSNAKRSSKPSQARGRSSPSLFQWLSDLHFKALATWTPRPPMHQDCTMAVLLFLENSTGVCKASSSLTNLLSCRSFFFPS</sequence>
<evidence type="ECO:0000313" key="2">
    <source>
        <dbReference type="Proteomes" id="UP000694400"/>
    </source>
</evidence>
<name>A0A8B9T1K5_ANAPL</name>
<dbReference type="Proteomes" id="UP000694400">
    <property type="component" value="Chromosome 3"/>
</dbReference>
<dbReference type="AlphaFoldDB" id="A0A8B9T1K5"/>
<protein>
    <submittedName>
        <fullName evidence="1">Uncharacterized protein</fullName>
    </submittedName>
</protein>
<organism evidence="1 2">
    <name type="scientific">Anas platyrhynchos</name>
    <name type="common">Mallard</name>
    <name type="synonym">Anas boschas</name>
    <dbReference type="NCBI Taxonomy" id="8839"/>
    <lineage>
        <taxon>Eukaryota</taxon>
        <taxon>Metazoa</taxon>
        <taxon>Chordata</taxon>
        <taxon>Craniata</taxon>
        <taxon>Vertebrata</taxon>
        <taxon>Euteleostomi</taxon>
        <taxon>Archelosauria</taxon>
        <taxon>Archosauria</taxon>
        <taxon>Dinosauria</taxon>
        <taxon>Saurischia</taxon>
        <taxon>Theropoda</taxon>
        <taxon>Coelurosauria</taxon>
        <taxon>Aves</taxon>
        <taxon>Neognathae</taxon>
        <taxon>Galloanserae</taxon>
        <taxon>Anseriformes</taxon>
        <taxon>Anatidae</taxon>
        <taxon>Anatinae</taxon>
        <taxon>Anas</taxon>
    </lineage>
</organism>
<reference evidence="1" key="1">
    <citation type="submission" date="2019-08" db="EMBL/GenBank/DDBJ databases">
        <title>Three high-quality genomes provides insights into domestication of ducks.</title>
        <authorList>
            <person name="Hou Z.C."/>
            <person name="Zhu F."/>
            <person name="Yin Z.T."/>
            <person name="Zhang F."/>
        </authorList>
    </citation>
    <scope>NUCLEOTIDE SEQUENCE [LARGE SCALE GENOMIC DNA]</scope>
</reference>
<reference evidence="1" key="3">
    <citation type="submission" date="2025-09" db="UniProtKB">
        <authorList>
            <consortium name="Ensembl"/>
        </authorList>
    </citation>
    <scope>IDENTIFICATION</scope>
</reference>
<proteinExistence type="predicted"/>